<sequence>MPRPRLCRLIFRRLNATSRFKKSYFCPESDEPIHRRRFNDAHRIRFHSISIECLIKVITCNNNTTDTDGRHTHANGRYKVNNRQWSKSYDNVHIQISTAQQLHLPSCYISVHMLYIWQSLVICSVHIDLLIDANPIVDKCRQMRRWHTTWRCNRFSTQWEQTETETQPTAKRENTEMTKLDQRYSSDLFNQN</sequence>
<reference evidence="1 2" key="1">
    <citation type="submission" date="2015-01" db="EMBL/GenBank/DDBJ databases">
        <title>Evolution of Trichinella species and genotypes.</title>
        <authorList>
            <person name="Korhonen P.K."/>
            <person name="Edoardo P."/>
            <person name="Giuseppe L.R."/>
            <person name="Gasser R.B."/>
        </authorList>
    </citation>
    <scope>NUCLEOTIDE SEQUENCE [LARGE SCALE GENOMIC DNA]</scope>
    <source>
        <strain evidence="1">ISS120</strain>
    </source>
</reference>
<proteinExistence type="predicted"/>
<dbReference type="EMBL" id="JYDI01000028">
    <property type="protein sequence ID" value="KRY57736.1"/>
    <property type="molecule type" value="Genomic_DNA"/>
</dbReference>
<gene>
    <name evidence="1" type="ORF">T03_3620</name>
</gene>
<keyword evidence="2" id="KW-1185">Reference proteome</keyword>
<accession>A0A0V1D8M8</accession>
<dbReference type="OrthoDB" id="10462357at2759"/>
<protein>
    <submittedName>
        <fullName evidence="1">Uncharacterized protein</fullName>
    </submittedName>
</protein>
<dbReference type="AlphaFoldDB" id="A0A0V1D8M8"/>
<evidence type="ECO:0000313" key="1">
    <source>
        <dbReference type="EMBL" id="KRY57736.1"/>
    </source>
</evidence>
<evidence type="ECO:0000313" key="2">
    <source>
        <dbReference type="Proteomes" id="UP000054653"/>
    </source>
</evidence>
<dbReference type="Proteomes" id="UP000054653">
    <property type="component" value="Unassembled WGS sequence"/>
</dbReference>
<organism evidence="1 2">
    <name type="scientific">Trichinella britovi</name>
    <name type="common">Parasitic roundworm</name>
    <dbReference type="NCBI Taxonomy" id="45882"/>
    <lineage>
        <taxon>Eukaryota</taxon>
        <taxon>Metazoa</taxon>
        <taxon>Ecdysozoa</taxon>
        <taxon>Nematoda</taxon>
        <taxon>Enoplea</taxon>
        <taxon>Dorylaimia</taxon>
        <taxon>Trichinellida</taxon>
        <taxon>Trichinellidae</taxon>
        <taxon>Trichinella</taxon>
    </lineage>
</organism>
<name>A0A0V1D8M8_TRIBR</name>
<comment type="caution">
    <text evidence="1">The sequence shown here is derived from an EMBL/GenBank/DDBJ whole genome shotgun (WGS) entry which is preliminary data.</text>
</comment>